<dbReference type="PANTHER" id="PTHR43071:SF1">
    <property type="entry name" value="2-AMINO-4-HYDROXY-6-HYDROXYMETHYLDIHYDROPTERIDINE PYROPHOSPHOKINASE"/>
    <property type="match status" value="1"/>
</dbReference>
<dbReference type="PATRIC" id="fig|1458461.3.peg.3189"/>
<dbReference type="KEGG" id="pect:BN1012_Phect3183"/>
<dbReference type="HOGENOM" id="CLU_097916_1_2_5"/>
<comment type="similarity">
    <text evidence="2">Belongs to the HPPK family.</text>
</comment>
<comment type="function">
    <text evidence="10">Catalyzes the transfer of pyrophosphate from adenosine triphosphate (ATP) to 6-hydroxymethyl-7,8-dihydropterin, an enzymatic step in folate biosynthesis pathway.</text>
</comment>
<evidence type="ECO:0000256" key="3">
    <source>
        <dbReference type="ARBA" id="ARBA00013253"/>
    </source>
</evidence>
<keyword evidence="7 14" id="KW-0418">Kinase</keyword>
<evidence type="ECO:0000256" key="2">
    <source>
        <dbReference type="ARBA" id="ARBA00005810"/>
    </source>
</evidence>
<dbReference type="PANTHER" id="PTHR43071">
    <property type="entry name" value="2-AMINO-4-HYDROXY-6-HYDROXYMETHYLDIHYDROPTERIDINE PYROPHOSPHOKINASE"/>
    <property type="match status" value="1"/>
</dbReference>
<proteinExistence type="inferred from homology"/>
<evidence type="ECO:0000256" key="10">
    <source>
        <dbReference type="ARBA" id="ARBA00029409"/>
    </source>
</evidence>
<dbReference type="GO" id="GO:0046656">
    <property type="term" value="P:folic acid biosynthetic process"/>
    <property type="evidence" value="ECO:0007669"/>
    <property type="project" value="UniProtKB-KW"/>
</dbReference>
<evidence type="ECO:0000256" key="7">
    <source>
        <dbReference type="ARBA" id="ARBA00022777"/>
    </source>
</evidence>
<dbReference type="GO" id="GO:0005524">
    <property type="term" value="F:ATP binding"/>
    <property type="evidence" value="ECO:0007669"/>
    <property type="project" value="UniProtKB-KW"/>
</dbReference>
<dbReference type="UniPathway" id="UPA00077">
    <property type="reaction ID" value="UER00155"/>
</dbReference>
<keyword evidence="5 14" id="KW-0808">Transferase</keyword>
<dbReference type="Pfam" id="PF01288">
    <property type="entry name" value="HPPK"/>
    <property type="match status" value="1"/>
</dbReference>
<protein>
    <recommendedName>
        <fullName evidence="4">2-amino-4-hydroxy-6-hydroxymethyldihydropteridine pyrophosphokinase</fullName>
        <ecNumber evidence="3">2.7.6.3</ecNumber>
    </recommendedName>
    <alternativeName>
        <fullName evidence="11">6-hydroxymethyl-7,8-dihydropterin pyrophosphokinase</fullName>
    </alternativeName>
    <alternativeName>
        <fullName evidence="12">7,8-dihydro-6-hydroxymethylpterin-pyrophosphokinase</fullName>
    </alternativeName>
</protein>
<dbReference type="OrthoDB" id="9808041at2"/>
<dbReference type="GO" id="GO:0046654">
    <property type="term" value="P:tetrahydrofolate biosynthetic process"/>
    <property type="evidence" value="ECO:0007669"/>
    <property type="project" value="UniProtKB-UniPathway"/>
</dbReference>
<dbReference type="CDD" id="cd00483">
    <property type="entry name" value="HPPK"/>
    <property type="match status" value="1"/>
</dbReference>
<keyword evidence="6" id="KW-0547">Nucleotide-binding</keyword>
<dbReference type="Proteomes" id="UP000032160">
    <property type="component" value="Chromosome I"/>
</dbReference>
<dbReference type="EC" id="2.7.6.3" evidence="3"/>
<dbReference type="SUPFAM" id="SSF55083">
    <property type="entry name" value="6-hydroxymethyl-7,8-dihydropterin pyrophosphokinase, HPPK"/>
    <property type="match status" value="1"/>
</dbReference>
<dbReference type="AlphaFoldDB" id="X5MNL5"/>
<feature type="domain" description="7,8-dihydro-6-hydroxymethylpterin-pyrophosphokinase" evidence="13">
    <location>
        <begin position="93"/>
        <end position="104"/>
    </location>
</feature>
<evidence type="ECO:0000256" key="6">
    <source>
        <dbReference type="ARBA" id="ARBA00022741"/>
    </source>
</evidence>
<dbReference type="EMBL" id="HG966617">
    <property type="protein sequence ID" value="CDO61395.1"/>
    <property type="molecule type" value="Genomic_DNA"/>
</dbReference>
<evidence type="ECO:0000256" key="11">
    <source>
        <dbReference type="ARBA" id="ARBA00029766"/>
    </source>
</evidence>
<comment type="pathway">
    <text evidence="1">Cofactor biosynthesis; tetrahydrofolate biosynthesis; 2-amino-4-hydroxy-6-hydroxymethyl-7,8-dihydropteridine diphosphate from 7,8-dihydroneopterin triphosphate: step 4/4.</text>
</comment>
<reference evidence="14 15" key="1">
    <citation type="journal article" date="2014" name="Front. Genet.">
        <title>Genome and metabolic network of "Candidatus Phaeomarinobacter ectocarpi" Ec32, a new candidate genus of Alphaproteobacteria frequently associated with brown algae.</title>
        <authorList>
            <person name="Dittami S.M."/>
            <person name="Barbeyron T."/>
            <person name="Boyen C."/>
            <person name="Cambefort J."/>
            <person name="Collet G."/>
            <person name="Delage L."/>
            <person name="Gobet A."/>
            <person name="Groisillier A."/>
            <person name="Leblanc C."/>
            <person name="Michel G."/>
            <person name="Scornet D."/>
            <person name="Siegel A."/>
            <person name="Tapia J.E."/>
            <person name="Tonon T."/>
        </authorList>
    </citation>
    <scope>NUCLEOTIDE SEQUENCE [LARGE SCALE GENOMIC DNA]</scope>
    <source>
        <strain evidence="14 15">Ec32</strain>
    </source>
</reference>
<evidence type="ECO:0000313" key="15">
    <source>
        <dbReference type="Proteomes" id="UP000032160"/>
    </source>
</evidence>
<evidence type="ECO:0000256" key="5">
    <source>
        <dbReference type="ARBA" id="ARBA00022679"/>
    </source>
</evidence>
<dbReference type="InterPro" id="IPR000550">
    <property type="entry name" value="Hppk"/>
</dbReference>
<organism evidence="14 15">
    <name type="scientific">Candidatus Phaeomarinibacter ectocarpi</name>
    <dbReference type="NCBI Taxonomy" id="1458461"/>
    <lineage>
        <taxon>Bacteria</taxon>
        <taxon>Pseudomonadati</taxon>
        <taxon>Pseudomonadota</taxon>
        <taxon>Alphaproteobacteria</taxon>
        <taxon>Hyphomicrobiales</taxon>
        <taxon>Parvibaculaceae</taxon>
        <taxon>Candidatus Phaeomarinibacter</taxon>
    </lineage>
</organism>
<evidence type="ECO:0000256" key="4">
    <source>
        <dbReference type="ARBA" id="ARBA00016218"/>
    </source>
</evidence>
<dbReference type="Gene3D" id="3.30.70.560">
    <property type="entry name" value="7,8-Dihydro-6-hydroxymethylpterin-pyrophosphokinase HPPK"/>
    <property type="match status" value="1"/>
</dbReference>
<evidence type="ECO:0000259" key="13">
    <source>
        <dbReference type="PROSITE" id="PS00794"/>
    </source>
</evidence>
<evidence type="ECO:0000313" key="14">
    <source>
        <dbReference type="EMBL" id="CDO61395.1"/>
    </source>
</evidence>
<dbReference type="InterPro" id="IPR035907">
    <property type="entry name" value="Hppk_sf"/>
</dbReference>
<sequence>MINDAAFVAFGANLPGPAGSPLDSFRAAAALMARRGVHFARVSSVYASDPWGGIRQPVFLNGVWEIRTVLSPNRLMAVLLEVERQLGRRRRVRWGPRVIDLDLLAFGSQSGNWAAGAAGRALVDLELPHPRMADRAFVLLPLAEIAPRLKPWGEDHGTVSQMAEKLPISARFTIRRQS</sequence>
<evidence type="ECO:0000256" key="9">
    <source>
        <dbReference type="ARBA" id="ARBA00022909"/>
    </source>
</evidence>
<dbReference type="NCBIfam" id="TIGR01498">
    <property type="entry name" value="folK"/>
    <property type="match status" value="1"/>
</dbReference>
<accession>X5MNL5</accession>
<dbReference type="STRING" id="1458461.BN1012_Phect3183"/>
<evidence type="ECO:0000256" key="8">
    <source>
        <dbReference type="ARBA" id="ARBA00022840"/>
    </source>
</evidence>
<dbReference type="RefSeq" id="WP_063958495.1">
    <property type="nucleotide sequence ID" value="NZ_HG966617.1"/>
</dbReference>
<keyword evidence="8" id="KW-0067">ATP-binding</keyword>
<keyword evidence="15" id="KW-1185">Reference proteome</keyword>
<gene>
    <name evidence="14" type="ORF">BN1012_Phect3183</name>
</gene>
<name>X5MNL5_9HYPH</name>
<keyword evidence="9" id="KW-0289">Folate biosynthesis</keyword>
<dbReference type="GO" id="GO:0003848">
    <property type="term" value="F:2-amino-4-hydroxy-6-hydroxymethyldihydropteridine diphosphokinase activity"/>
    <property type="evidence" value="ECO:0007669"/>
    <property type="project" value="UniProtKB-EC"/>
</dbReference>
<dbReference type="PROSITE" id="PS00794">
    <property type="entry name" value="HPPK"/>
    <property type="match status" value="1"/>
</dbReference>
<dbReference type="GO" id="GO:0016301">
    <property type="term" value="F:kinase activity"/>
    <property type="evidence" value="ECO:0007669"/>
    <property type="project" value="UniProtKB-KW"/>
</dbReference>
<evidence type="ECO:0000256" key="1">
    <source>
        <dbReference type="ARBA" id="ARBA00005051"/>
    </source>
</evidence>
<evidence type="ECO:0000256" key="12">
    <source>
        <dbReference type="ARBA" id="ARBA00033413"/>
    </source>
</evidence>